<organism evidence="2 3">
    <name type="scientific">Sphingobium yanoikuyae</name>
    <name type="common">Sphingomonas yanoikuyae</name>
    <dbReference type="NCBI Taxonomy" id="13690"/>
    <lineage>
        <taxon>Bacteria</taxon>
        <taxon>Pseudomonadati</taxon>
        <taxon>Pseudomonadota</taxon>
        <taxon>Alphaproteobacteria</taxon>
        <taxon>Sphingomonadales</taxon>
        <taxon>Sphingomonadaceae</taxon>
        <taxon>Sphingobium</taxon>
    </lineage>
</organism>
<evidence type="ECO:0000313" key="3">
    <source>
        <dbReference type="Proteomes" id="UP000287401"/>
    </source>
</evidence>
<sequence length="162" mass="18743">MSSEPAQPREGKNRKSFRLKIEFIEAAERSGTVPAHIRDLKLLKDLASWEDEERGFTAWTSENVHSENGRNPDLAKRWHEVRQKIDRIIPHKRTGRNLSESKKHEISLRSENKVLMLQNESLLVEVENLRKQLRKALNDLERANKILRGHGLATILPTATEI</sequence>
<proteinExistence type="predicted"/>
<feature type="coiled-coil region" evidence="1">
    <location>
        <begin position="112"/>
        <end position="150"/>
    </location>
</feature>
<gene>
    <name evidence="2" type="ORF">DAH51_27510</name>
</gene>
<name>A0A430BAI2_SPHYA</name>
<dbReference type="Proteomes" id="UP000287401">
    <property type="component" value="Unassembled WGS sequence"/>
</dbReference>
<dbReference type="RefSeq" id="WP_037518366.1">
    <property type="nucleotide sequence ID" value="NZ_JBELFA010000163.1"/>
</dbReference>
<protein>
    <submittedName>
        <fullName evidence="2">Uncharacterized protein</fullName>
    </submittedName>
</protein>
<comment type="caution">
    <text evidence="2">The sequence shown here is derived from an EMBL/GenBank/DDBJ whole genome shotgun (WGS) entry which is preliminary data.</text>
</comment>
<evidence type="ECO:0000313" key="2">
    <source>
        <dbReference type="EMBL" id="RSU45565.1"/>
    </source>
</evidence>
<dbReference type="EMBL" id="QRAL01000078">
    <property type="protein sequence ID" value="RSU45565.1"/>
    <property type="molecule type" value="Genomic_DNA"/>
</dbReference>
<reference evidence="2 3" key="1">
    <citation type="submission" date="2018-07" db="EMBL/GenBank/DDBJ databases">
        <title>Genomic and Epidemiologic Investigation of an Indolent Hospital Outbreak.</title>
        <authorList>
            <person name="Johnson R.C."/>
            <person name="Deming C."/>
            <person name="Conlan S."/>
            <person name="Zellmer C.J."/>
            <person name="Michelin A.V."/>
            <person name="Lee-Lin S."/>
            <person name="Thomas P.J."/>
            <person name="Park M."/>
            <person name="Weingarten R.A."/>
            <person name="Less J."/>
            <person name="Dekker J.P."/>
            <person name="Frank K.M."/>
            <person name="Musser K.A."/>
            <person name="Mcquiston J.R."/>
            <person name="Henderson D.K."/>
            <person name="Lau A.F."/>
            <person name="Palmore T.N."/>
            <person name="Segre J.A."/>
        </authorList>
    </citation>
    <scope>NUCLEOTIDE SEQUENCE [LARGE SCALE GENOMIC DNA]</scope>
    <source>
        <strain evidence="2 3">SK-NIH.Env6_1116</strain>
    </source>
</reference>
<dbReference type="AlphaFoldDB" id="A0A430BAI2"/>
<evidence type="ECO:0000256" key="1">
    <source>
        <dbReference type="SAM" id="Coils"/>
    </source>
</evidence>
<accession>A0A430BAI2</accession>
<keyword evidence="1" id="KW-0175">Coiled coil</keyword>